<evidence type="ECO:0000259" key="1">
    <source>
        <dbReference type="Pfam" id="PF08244"/>
    </source>
</evidence>
<dbReference type="Pfam" id="PF08244">
    <property type="entry name" value="Glyco_hydro_32C"/>
    <property type="match status" value="1"/>
</dbReference>
<dbReference type="GO" id="GO:0005987">
    <property type="term" value="P:sucrose catabolic process"/>
    <property type="evidence" value="ECO:0007669"/>
    <property type="project" value="TreeGrafter"/>
</dbReference>
<dbReference type="Gene3D" id="2.60.120.560">
    <property type="entry name" value="Exo-inulinase, domain 1"/>
    <property type="match status" value="1"/>
</dbReference>
<dbReference type="GO" id="GO:0005737">
    <property type="term" value="C:cytoplasm"/>
    <property type="evidence" value="ECO:0007669"/>
    <property type="project" value="TreeGrafter"/>
</dbReference>
<dbReference type="SUPFAM" id="SSF49899">
    <property type="entry name" value="Concanavalin A-like lectins/glucanases"/>
    <property type="match status" value="1"/>
</dbReference>
<name>A0A916YWL0_9BACT</name>
<dbReference type="InterPro" id="IPR013189">
    <property type="entry name" value="Glyco_hydro_32_C"/>
</dbReference>
<dbReference type="EMBL" id="BMKK01000006">
    <property type="protein sequence ID" value="GGD64094.1"/>
    <property type="molecule type" value="Genomic_DNA"/>
</dbReference>
<evidence type="ECO:0000313" key="3">
    <source>
        <dbReference type="Proteomes" id="UP000609064"/>
    </source>
</evidence>
<dbReference type="GO" id="GO:0004575">
    <property type="term" value="F:sucrose alpha-glucosidase activity"/>
    <property type="evidence" value="ECO:0007669"/>
    <property type="project" value="TreeGrafter"/>
</dbReference>
<sequence length="145" mass="16045">MEGLSLEGDNGMTWRNESVPYVIEIAFESDGASDLGVKVLLKSNTNQEAIVGYNFGNEQLYLNTINAGKTNLPDALGLFTTPLKVLRGRVKLYVFVQKNLIEVFANDGEGFLSSQVFPEENSFDWQIFTVGKASVGQLGVYELRK</sequence>
<gene>
    <name evidence="2" type="ORF">GCM10011514_30090</name>
</gene>
<reference evidence="2" key="2">
    <citation type="submission" date="2020-09" db="EMBL/GenBank/DDBJ databases">
        <authorList>
            <person name="Sun Q."/>
            <person name="Zhou Y."/>
        </authorList>
    </citation>
    <scope>NUCLEOTIDE SEQUENCE</scope>
    <source>
        <strain evidence="2">CGMCC 1.15958</strain>
    </source>
</reference>
<dbReference type="InterPro" id="IPR013320">
    <property type="entry name" value="ConA-like_dom_sf"/>
</dbReference>
<dbReference type="PANTHER" id="PTHR42800:SF1">
    <property type="entry name" value="EXOINULINASE INUD (AFU_ORTHOLOGUE AFUA_5G00480)"/>
    <property type="match status" value="1"/>
</dbReference>
<dbReference type="Proteomes" id="UP000609064">
    <property type="component" value="Unassembled WGS sequence"/>
</dbReference>
<comment type="caution">
    <text evidence="2">The sequence shown here is derived from an EMBL/GenBank/DDBJ whole genome shotgun (WGS) entry which is preliminary data.</text>
</comment>
<protein>
    <recommendedName>
        <fullName evidence="1">Glycosyl hydrolase family 32 C-terminal domain-containing protein</fullName>
    </recommendedName>
</protein>
<proteinExistence type="predicted"/>
<reference evidence="2" key="1">
    <citation type="journal article" date="2014" name="Int. J. Syst. Evol. Microbiol.">
        <title>Complete genome sequence of Corynebacterium casei LMG S-19264T (=DSM 44701T), isolated from a smear-ripened cheese.</title>
        <authorList>
            <consortium name="US DOE Joint Genome Institute (JGI-PGF)"/>
            <person name="Walter F."/>
            <person name="Albersmeier A."/>
            <person name="Kalinowski J."/>
            <person name="Ruckert C."/>
        </authorList>
    </citation>
    <scope>NUCLEOTIDE SEQUENCE</scope>
    <source>
        <strain evidence="2">CGMCC 1.15958</strain>
    </source>
</reference>
<feature type="domain" description="Glycosyl hydrolase family 32 C-terminal" evidence="1">
    <location>
        <begin position="17"/>
        <end position="141"/>
    </location>
</feature>
<organism evidence="2 3">
    <name type="scientific">Emticicia aquatilis</name>
    <dbReference type="NCBI Taxonomy" id="1537369"/>
    <lineage>
        <taxon>Bacteria</taxon>
        <taxon>Pseudomonadati</taxon>
        <taxon>Bacteroidota</taxon>
        <taxon>Cytophagia</taxon>
        <taxon>Cytophagales</taxon>
        <taxon>Leadbetterellaceae</taxon>
        <taxon>Emticicia</taxon>
    </lineage>
</organism>
<dbReference type="PANTHER" id="PTHR42800">
    <property type="entry name" value="EXOINULINASE INUD (AFU_ORTHOLOGUE AFUA_5G00480)"/>
    <property type="match status" value="1"/>
</dbReference>
<keyword evidence="3" id="KW-1185">Reference proteome</keyword>
<dbReference type="AlphaFoldDB" id="A0A916YWL0"/>
<accession>A0A916YWL0</accession>
<evidence type="ECO:0000313" key="2">
    <source>
        <dbReference type="EMBL" id="GGD64094.1"/>
    </source>
</evidence>